<evidence type="ECO:0000313" key="4">
    <source>
        <dbReference type="Proteomes" id="UP001190700"/>
    </source>
</evidence>
<accession>A0AAE0FDN0</accession>
<reference evidence="3" key="2">
    <citation type="submission" date="2023-06" db="EMBL/GenBank/DDBJ databases">
        <title>Long-read-based genome assembly of the green algal bacterivore Cymbomonas tetramitiformis.</title>
        <authorList>
            <person name="Gyaltshen Y."/>
            <person name="Rozenberg A."/>
            <person name="Paasch A."/>
            <person name="Burns J.A."/>
            <person name="Warring S."/>
            <person name="Larson R."/>
            <person name="Maurer-Alcala X."/>
            <person name="Dacks J."/>
            <person name="Kim E."/>
        </authorList>
    </citation>
    <scope>NUCLEOTIDE SEQUENCE</scope>
    <source>
        <strain evidence="3">PLY_AMNH</strain>
    </source>
</reference>
<name>A0AAE0FDN0_9CHLO</name>
<gene>
    <name evidence="3" type="ORF">CYMTET_33426</name>
    <name evidence="2" type="ORF">CYMTET_46117</name>
</gene>
<dbReference type="Proteomes" id="UP001190700">
    <property type="component" value="Unassembled WGS sequence"/>
</dbReference>
<evidence type="ECO:0000256" key="1">
    <source>
        <dbReference type="SAM" id="MobiDB-lite"/>
    </source>
</evidence>
<evidence type="ECO:0000313" key="2">
    <source>
        <dbReference type="EMBL" id="KAK3244263.1"/>
    </source>
</evidence>
<feature type="region of interest" description="Disordered" evidence="1">
    <location>
        <begin position="50"/>
        <end position="88"/>
    </location>
</feature>
<evidence type="ECO:0000313" key="3">
    <source>
        <dbReference type="EMBL" id="KAK3257488.1"/>
    </source>
</evidence>
<protein>
    <submittedName>
        <fullName evidence="3">Uncharacterized protein</fullName>
    </submittedName>
</protein>
<keyword evidence="4" id="KW-1185">Reference proteome</keyword>
<sequence length="157" mass="17780">MLGQIEDGPLTHKETLFRVAETFNRTFGMYPMLSNRRGAAAVVGGHRQLARESGDVHRHEESSERGTAEGERVTSGSHKLEEGCKPGERRAMCGERQCRGAAVQTVRERGGKLRKDLTFHAKCVRLRPGKHTWRVVADFQWWKFFSVKAEAEDEKAE</sequence>
<dbReference type="EMBL" id="LGRX02032022">
    <property type="protein sequence ID" value="KAK3244263.1"/>
    <property type="molecule type" value="Genomic_DNA"/>
</dbReference>
<comment type="caution">
    <text evidence="3">The sequence shown here is derived from an EMBL/GenBank/DDBJ whole genome shotgun (WGS) entry which is preliminary data.</text>
</comment>
<reference evidence="3 4" key="1">
    <citation type="journal article" date="2015" name="Genome Biol. Evol.">
        <title>Comparative Genomics of a Bacterivorous Green Alga Reveals Evolutionary Causalities and Consequences of Phago-Mixotrophic Mode of Nutrition.</title>
        <authorList>
            <person name="Burns J.A."/>
            <person name="Paasch A."/>
            <person name="Narechania A."/>
            <person name="Kim E."/>
        </authorList>
    </citation>
    <scope>NUCLEOTIDE SEQUENCE [LARGE SCALE GENOMIC DNA]</scope>
    <source>
        <strain evidence="3">PLY_AMNH</strain>
    </source>
</reference>
<proteinExistence type="predicted"/>
<organism evidence="3 4">
    <name type="scientific">Cymbomonas tetramitiformis</name>
    <dbReference type="NCBI Taxonomy" id="36881"/>
    <lineage>
        <taxon>Eukaryota</taxon>
        <taxon>Viridiplantae</taxon>
        <taxon>Chlorophyta</taxon>
        <taxon>Pyramimonadophyceae</taxon>
        <taxon>Pyramimonadales</taxon>
        <taxon>Pyramimonadaceae</taxon>
        <taxon>Cymbomonas</taxon>
    </lineage>
</organism>
<dbReference type="EMBL" id="LGRX02020443">
    <property type="protein sequence ID" value="KAK3257488.1"/>
    <property type="molecule type" value="Genomic_DNA"/>
</dbReference>
<dbReference type="AlphaFoldDB" id="A0AAE0FDN0"/>